<name>A0A3B7MGN0_9BACT</name>
<dbReference type="OrthoDB" id="1100410at2"/>
<accession>A0A3B7MGN0</accession>
<gene>
    <name evidence="1" type="ORF">D3H65_04845</name>
</gene>
<evidence type="ECO:0000313" key="2">
    <source>
        <dbReference type="Proteomes" id="UP000263900"/>
    </source>
</evidence>
<dbReference type="EMBL" id="CP032157">
    <property type="protein sequence ID" value="AXY73348.1"/>
    <property type="molecule type" value="Genomic_DNA"/>
</dbReference>
<reference evidence="1 2" key="1">
    <citation type="submission" date="2018-09" db="EMBL/GenBank/DDBJ databases">
        <title>Genome sequencing of strain 6GH32-13.</title>
        <authorList>
            <person name="Weon H.-Y."/>
            <person name="Heo J."/>
            <person name="Kwon S.-W."/>
        </authorList>
    </citation>
    <scope>NUCLEOTIDE SEQUENCE [LARGE SCALE GENOMIC DNA]</scope>
    <source>
        <strain evidence="1 2">5GH32-13</strain>
    </source>
</reference>
<dbReference type="AlphaFoldDB" id="A0A3B7MGN0"/>
<dbReference type="KEGG" id="pseg:D3H65_04845"/>
<protein>
    <submittedName>
        <fullName evidence="1">Uncharacterized protein</fullName>
    </submittedName>
</protein>
<dbReference type="Proteomes" id="UP000263900">
    <property type="component" value="Chromosome"/>
</dbReference>
<proteinExistence type="predicted"/>
<sequence length="84" mass="9854">MIADDPVTDPDNEYIFHTQEPRFIAKRVEDDDDNAHIDIVEEIDDVAGFYNNDPAQLQGLLDELSEWYSDYLDWLEEDEDSDED</sequence>
<evidence type="ECO:0000313" key="1">
    <source>
        <dbReference type="EMBL" id="AXY73348.1"/>
    </source>
</evidence>
<keyword evidence="2" id="KW-1185">Reference proteome</keyword>
<organism evidence="1 2">
    <name type="scientific">Paraflavitalea soli</name>
    <dbReference type="NCBI Taxonomy" id="2315862"/>
    <lineage>
        <taxon>Bacteria</taxon>
        <taxon>Pseudomonadati</taxon>
        <taxon>Bacteroidota</taxon>
        <taxon>Chitinophagia</taxon>
        <taxon>Chitinophagales</taxon>
        <taxon>Chitinophagaceae</taxon>
        <taxon>Paraflavitalea</taxon>
    </lineage>
</organism>